<feature type="signal peptide" evidence="12">
    <location>
        <begin position="1"/>
        <end position="19"/>
    </location>
</feature>
<dbReference type="InterPro" id="IPR001611">
    <property type="entry name" value="Leu-rich_rpt"/>
</dbReference>
<dbReference type="SUPFAM" id="SSF52058">
    <property type="entry name" value="L domain-like"/>
    <property type="match status" value="2"/>
</dbReference>
<evidence type="ECO:0000256" key="2">
    <source>
        <dbReference type="ARBA" id="ARBA00009634"/>
    </source>
</evidence>
<evidence type="ECO:0000256" key="12">
    <source>
        <dbReference type="SAM" id="SignalP"/>
    </source>
</evidence>
<evidence type="ECO:0000256" key="3">
    <source>
        <dbReference type="ARBA" id="ARBA00022614"/>
    </source>
</evidence>
<dbReference type="SUPFAM" id="SSF52200">
    <property type="entry name" value="Toll/Interleukin receptor TIR domain"/>
    <property type="match status" value="1"/>
</dbReference>
<dbReference type="PANTHER" id="PTHR24365">
    <property type="entry name" value="TOLL-LIKE RECEPTOR"/>
    <property type="match status" value="1"/>
</dbReference>
<organism evidence="14 15">
    <name type="scientific">Mytilus coruscus</name>
    <name type="common">Sea mussel</name>
    <dbReference type="NCBI Taxonomy" id="42192"/>
    <lineage>
        <taxon>Eukaryota</taxon>
        <taxon>Metazoa</taxon>
        <taxon>Spiralia</taxon>
        <taxon>Lophotrochozoa</taxon>
        <taxon>Mollusca</taxon>
        <taxon>Bivalvia</taxon>
        <taxon>Autobranchia</taxon>
        <taxon>Pteriomorphia</taxon>
        <taxon>Mytilida</taxon>
        <taxon>Mytiloidea</taxon>
        <taxon>Mytilidae</taxon>
        <taxon>Mytilinae</taxon>
        <taxon>Mytilus</taxon>
    </lineage>
</organism>
<protein>
    <submittedName>
        <fullName evidence="14">TLR13</fullName>
    </submittedName>
</protein>
<dbReference type="GO" id="GO:0038023">
    <property type="term" value="F:signaling receptor activity"/>
    <property type="evidence" value="ECO:0007669"/>
    <property type="project" value="TreeGrafter"/>
</dbReference>
<comment type="subcellular location">
    <subcellularLocation>
        <location evidence="1">Membrane</location>
        <topology evidence="1">Single-pass membrane protein</topology>
    </subcellularLocation>
</comment>
<keyword evidence="8 11" id="KW-0472">Membrane</keyword>
<dbReference type="InterPro" id="IPR032675">
    <property type="entry name" value="LRR_dom_sf"/>
</dbReference>
<dbReference type="PANTHER" id="PTHR24365:SF541">
    <property type="entry name" value="PROTEIN TOLL-RELATED"/>
    <property type="match status" value="1"/>
</dbReference>
<gene>
    <name evidence="14" type="ORF">MCOR_18365</name>
</gene>
<dbReference type="Gene3D" id="3.80.10.10">
    <property type="entry name" value="Ribonuclease Inhibitor"/>
    <property type="match status" value="3"/>
</dbReference>
<evidence type="ECO:0000256" key="9">
    <source>
        <dbReference type="ARBA" id="ARBA00023170"/>
    </source>
</evidence>
<feature type="chain" id="PRO_5027102308" evidence="12">
    <location>
        <begin position="20"/>
        <end position="714"/>
    </location>
</feature>
<evidence type="ECO:0000256" key="7">
    <source>
        <dbReference type="ARBA" id="ARBA00022989"/>
    </source>
</evidence>
<dbReference type="OrthoDB" id="6069546at2759"/>
<dbReference type="InterPro" id="IPR003591">
    <property type="entry name" value="Leu-rich_rpt_typical-subtyp"/>
</dbReference>
<reference evidence="14 15" key="1">
    <citation type="submission" date="2020-06" db="EMBL/GenBank/DDBJ databases">
        <authorList>
            <person name="Li R."/>
            <person name="Bekaert M."/>
        </authorList>
    </citation>
    <scope>NUCLEOTIDE SEQUENCE [LARGE SCALE GENOMIC DNA]</scope>
    <source>
        <strain evidence="15">wild</strain>
    </source>
</reference>
<proteinExistence type="inferred from homology"/>
<dbReference type="Gene3D" id="3.40.50.10140">
    <property type="entry name" value="Toll/interleukin-1 receptor homology (TIR) domain"/>
    <property type="match status" value="1"/>
</dbReference>
<comment type="similarity">
    <text evidence="2">Belongs to the Toll-like receptor family.</text>
</comment>
<keyword evidence="7 11" id="KW-1133">Transmembrane helix</keyword>
<feature type="transmembrane region" description="Helical" evidence="11">
    <location>
        <begin position="508"/>
        <end position="533"/>
    </location>
</feature>
<feature type="domain" description="TIR" evidence="13">
    <location>
        <begin position="565"/>
        <end position="702"/>
    </location>
</feature>
<dbReference type="Pfam" id="PF01582">
    <property type="entry name" value="TIR"/>
    <property type="match status" value="1"/>
</dbReference>
<dbReference type="SMART" id="SM00369">
    <property type="entry name" value="LRR_TYP"/>
    <property type="match status" value="6"/>
</dbReference>
<keyword evidence="15" id="KW-1185">Reference proteome</keyword>
<evidence type="ECO:0000256" key="11">
    <source>
        <dbReference type="SAM" id="Phobius"/>
    </source>
</evidence>
<dbReference type="EMBL" id="CACVKT020003242">
    <property type="protein sequence ID" value="CAC5382545.1"/>
    <property type="molecule type" value="Genomic_DNA"/>
</dbReference>
<name>A0A6J8BF36_MYTCO</name>
<dbReference type="PROSITE" id="PS50104">
    <property type="entry name" value="TIR"/>
    <property type="match status" value="1"/>
</dbReference>
<evidence type="ECO:0000256" key="10">
    <source>
        <dbReference type="ARBA" id="ARBA00023180"/>
    </source>
</evidence>
<keyword evidence="4 11" id="KW-0812">Transmembrane</keyword>
<dbReference type="Pfam" id="PF13855">
    <property type="entry name" value="LRR_8"/>
    <property type="match status" value="3"/>
</dbReference>
<evidence type="ECO:0000313" key="14">
    <source>
        <dbReference type="EMBL" id="CAC5382545.1"/>
    </source>
</evidence>
<evidence type="ECO:0000256" key="1">
    <source>
        <dbReference type="ARBA" id="ARBA00004167"/>
    </source>
</evidence>
<keyword evidence="5 12" id="KW-0732">Signal</keyword>
<keyword evidence="6" id="KW-0677">Repeat</keyword>
<accession>A0A6J8BF36</accession>
<dbReference type="InterPro" id="IPR000157">
    <property type="entry name" value="TIR_dom"/>
</dbReference>
<dbReference type="GO" id="GO:0005886">
    <property type="term" value="C:plasma membrane"/>
    <property type="evidence" value="ECO:0007669"/>
    <property type="project" value="TreeGrafter"/>
</dbReference>
<evidence type="ECO:0000256" key="8">
    <source>
        <dbReference type="ARBA" id="ARBA00023136"/>
    </source>
</evidence>
<dbReference type="Proteomes" id="UP000507470">
    <property type="component" value="Unassembled WGS sequence"/>
</dbReference>
<evidence type="ECO:0000259" key="13">
    <source>
        <dbReference type="PROSITE" id="PS50104"/>
    </source>
</evidence>
<evidence type="ECO:0000256" key="4">
    <source>
        <dbReference type="ARBA" id="ARBA00022692"/>
    </source>
</evidence>
<dbReference type="InterPro" id="IPR035897">
    <property type="entry name" value="Toll_tir_struct_dom_sf"/>
</dbReference>
<dbReference type="SMART" id="SM00255">
    <property type="entry name" value="TIR"/>
    <property type="match status" value="1"/>
</dbReference>
<dbReference type="GO" id="GO:0007165">
    <property type="term" value="P:signal transduction"/>
    <property type="evidence" value="ECO:0007669"/>
    <property type="project" value="InterPro"/>
</dbReference>
<evidence type="ECO:0000256" key="5">
    <source>
        <dbReference type="ARBA" id="ARBA00022729"/>
    </source>
</evidence>
<evidence type="ECO:0000313" key="15">
    <source>
        <dbReference type="Proteomes" id="UP000507470"/>
    </source>
</evidence>
<sequence length="714" mass="84126">MDFLKLYFLCFIWYNYVQIQTEKSDEQCLTKFCSCSRKHSRARCNRLMYIPRVPSYVVVLELENNFLSHISMGTFRNVSNNNLTSLSFVNNSIEVFTADAFKELNYLRQLKISHETELNISSLKMSFQNVNKQRMQKMYFVNNGWTMLPLDFFSDFINYTLEKLSFGDNILRNFNSSQLSGFSEIHTLSVERNELVFLNSSGLHTIHNLVLISNNIFEIPNFCSDEAGQSLVPKLSRLDLKDNAIRKLGLSSFKCLENLRELILDENRILVLENDIFYRLTNLKTLFINRMPHLSTIKPTAFRCSSLEVLKFVQNEFHFESSKKNKTFSYDPSELFKHSPSLKKVDLTRNHMTNDPGIFRKIFYPLSNLTELNLQATYIRILPERLFQRMSFLKTLHLKGNRITTWNRRVFENLTSLRNLYMDGNYIRVINESSFPIPLLRSLESFDISQNKFWCTCAQKWFVDYLRSSNISKILKNWPKFYRCDYPEDKKDVLLMKYKPTDADCSTWSPIFTVIIVIVVSIFLVTVMLILMFNCQANIRNLIYLFRVIKQKRKGYIILNSSASFEYDAFVIYCDSDRQWVHLELLKHLEEMDLKVCIHHRDFDVGEHIIDNITKYVGKSWKVVVVMSNNFTKSEWCQWELDLVQERRRRHGKDALVLIMHSQIDSSHMTNSIRSLLDTTPHLRYQKGLGEDLFWSAITKAVRKPFKDPPTAIL</sequence>
<dbReference type="AlphaFoldDB" id="A0A6J8BF36"/>
<keyword evidence="9" id="KW-0675">Receptor</keyword>
<evidence type="ECO:0000256" key="6">
    <source>
        <dbReference type="ARBA" id="ARBA00022737"/>
    </source>
</evidence>
<dbReference type="PROSITE" id="PS51450">
    <property type="entry name" value="LRR"/>
    <property type="match status" value="1"/>
</dbReference>
<keyword evidence="3" id="KW-0433">Leucine-rich repeat</keyword>
<keyword evidence="10" id="KW-0325">Glycoprotein</keyword>